<dbReference type="EMBL" id="VKHP01000058">
    <property type="protein sequence ID" value="NEU97442.1"/>
    <property type="molecule type" value="Genomic_DNA"/>
</dbReference>
<dbReference type="InterPro" id="IPR018637">
    <property type="entry name" value="DUF2059"/>
</dbReference>
<gene>
    <name evidence="3" type="ORF">FNJ47_16755</name>
</gene>
<reference evidence="3 4" key="1">
    <citation type="journal article" date="2020" name="Arch. Microbiol.">
        <title>Bradyrhizobium uaiense sp. nov., a new highly efficient cowpea symbiont.</title>
        <authorList>
            <person name="Cabral Michel D."/>
            <person name="Azarias Guimaraes A."/>
            <person name="Martins da Costa E."/>
            <person name="Soares de Carvalho T."/>
            <person name="Balsanelli E."/>
            <person name="Willems A."/>
            <person name="Maltempi de Souza E."/>
            <person name="de Souza Moreira F.M."/>
        </authorList>
    </citation>
    <scope>NUCLEOTIDE SEQUENCE [LARGE SCALE GENOMIC DNA]</scope>
    <source>
        <strain evidence="3 4">UFLA 03-164</strain>
    </source>
</reference>
<keyword evidence="4" id="KW-1185">Reference proteome</keyword>
<evidence type="ECO:0000259" key="2">
    <source>
        <dbReference type="Pfam" id="PF09832"/>
    </source>
</evidence>
<evidence type="ECO:0000313" key="4">
    <source>
        <dbReference type="Proteomes" id="UP000468531"/>
    </source>
</evidence>
<dbReference type="Pfam" id="PF09832">
    <property type="entry name" value="DUF2059"/>
    <property type="match status" value="1"/>
</dbReference>
<name>A0A6P1BIT3_9BRAD</name>
<sequence length="145" mass="15732">MKLIAKLLTVAPIVFLAVTPALALDDTPANRGEQADNYLRAVPPQSLMKEMAVKVAATVPESQRSAFVAVMTQNLDLKAVEDLMRGSMIKNFTADELKALADFYASPIGKSAMAKMGNYLADAMPKMMVELQKALALTQQQMKAQ</sequence>
<protein>
    <submittedName>
        <fullName evidence="3">DUF2059 domain-containing protein</fullName>
    </submittedName>
</protein>
<dbReference type="RefSeq" id="WP_163154873.1">
    <property type="nucleotide sequence ID" value="NZ_VKHP01000058.1"/>
</dbReference>
<keyword evidence="1" id="KW-0732">Signal</keyword>
<dbReference type="Proteomes" id="UP000468531">
    <property type="component" value="Unassembled WGS sequence"/>
</dbReference>
<organism evidence="3 4">
    <name type="scientific">Bradyrhizobium uaiense</name>
    <dbReference type="NCBI Taxonomy" id="2594946"/>
    <lineage>
        <taxon>Bacteria</taxon>
        <taxon>Pseudomonadati</taxon>
        <taxon>Pseudomonadota</taxon>
        <taxon>Alphaproteobacteria</taxon>
        <taxon>Hyphomicrobiales</taxon>
        <taxon>Nitrobacteraceae</taxon>
        <taxon>Bradyrhizobium</taxon>
    </lineage>
</organism>
<feature type="chain" id="PRO_5026943168" evidence="1">
    <location>
        <begin position="24"/>
        <end position="145"/>
    </location>
</feature>
<comment type="caution">
    <text evidence="3">The sequence shown here is derived from an EMBL/GenBank/DDBJ whole genome shotgun (WGS) entry which is preliminary data.</text>
</comment>
<dbReference type="AlphaFoldDB" id="A0A6P1BIT3"/>
<feature type="domain" description="DUF2059" evidence="2">
    <location>
        <begin position="82"/>
        <end position="135"/>
    </location>
</feature>
<evidence type="ECO:0000256" key="1">
    <source>
        <dbReference type="SAM" id="SignalP"/>
    </source>
</evidence>
<accession>A0A6P1BIT3</accession>
<feature type="signal peptide" evidence="1">
    <location>
        <begin position="1"/>
        <end position="23"/>
    </location>
</feature>
<proteinExistence type="predicted"/>
<evidence type="ECO:0000313" key="3">
    <source>
        <dbReference type="EMBL" id="NEU97442.1"/>
    </source>
</evidence>